<reference evidence="2" key="2">
    <citation type="submission" date="2020-09" db="EMBL/GenBank/DDBJ databases">
        <authorList>
            <person name="Sun Q."/>
            <person name="Ohkuma M."/>
        </authorList>
    </citation>
    <scope>NUCLEOTIDE SEQUENCE</scope>
    <source>
        <strain evidence="2">JCM 31311</strain>
    </source>
</reference>
<name>A0A918F1Z1_9DEIO</name>
<proteinExistence type="predicted"/>
<evidence type="ECO:0000259" key="1">
    <source>
        <dbReference type="Pfam" id="PF01507"/>
    </source>
</evidence>
<dbReference type="Proteomes" id="UP000603865">
    <property type="component" value="Unassembled WGS sequence"/>
</dbReference>
<dbReference type="InterPro" id="IPR014729">
    <property type="entry name" value="Rossmann-like_a/b/a_fold"/>
</dbReference>
<dbReference type="Gene3D" id="3.40.50.620">
    <property type="entry name" value="HUPs"/>
    <property type="match status" value="1"/>
</dbReference>
<sequence>MSASQLSLWQTERQGLLDALELTAMSLREYGERHRHWVVAYSGGKDSTATVTALDWLIAQGRVPAPESLTILYADTRMELPPLQASAMQVLARLEARGAMVKTVLPPLDKRMLVYILGRGVPPPKNRFRWCTRQLKIDPMVETQQALIQQHGEILLLTGVRVGESAARDQRIALSCGKDGAECGQGWYQAQEFPGLNKLAPLLHWRVCNVWDWLTGQEHGLAHGYPTSMLAEAYGGDEAAEINARTGCMACPLASRDVALEAIVELPQWAHFKAVLRLRALWEELRAPHFRLRKPDGRMGPLTFEARMYGLRYVLAIQDEVNALAAALNLPGLDILNIEEHARILELIDAQQWPNGWDGTERRGDDQYFRDANAGSDWMYADLELHNGLGGLS</sequence>
<dbReference type="EMBL" id="BMQL01000004">
    <property type="protein sequence ID" value="GGR00123.1"/>
    <property type="molecule type" value="Genomic_DNA"/>
</dbReference>
<dbReference type="GO" id="GO:0003824">
    <property type="term" value="F:catalytic activity"/>
    <property type="evidence" value="ECO:0007669"/>
    <property type="project" value="InterPro"/>
</dbReference>
<accession>A0A918F1Z1</accession>
<reference evidence="2" key="1">
    <citation type="journal article" date="2014" name="Int. J. Syst. Evol. Microbiol.">
        <title>Complete genome sequence of Corynebacterium casei LMG S-19264T (=DSM 44701T), isolated from a smear-ripened cheese.</title>
        <authorList>
            <consortium name="US DOE Joint Genome Institute (JGI-PGF)"/>
            <person name="Walter F."/>
            <person name="Albersmeier A."/>
            <person name="Kalinowski J."/>
            <person name="Ruckert C."/>
        </authorList>
    </citation>
    <scope>NUCLEOTIDE SEQUENCE</scope>
    <source>
        <strain evidence="2">JCM 31311</strain>
    </source>
</reference>
<dbReference type="SUPFAM" id="SSF52402">
    <property type="entry name" value="Adenine nucleotide alpha hydrolases-like"/>
    <property type="match status" value="1"/>
</dbReference>
<comment type="caution">
    <text evidence="2">The sequence shown here is derived from an EMBL/GenBank/DDBJ whole genome shotgun (WGS) entry which is preliminary data.</text>
</comment>
<keyword evidence="3" id="KW-1185">Reference proteome</keyword>
<protein>
    <recommendedName>
        <fullName evidence="1">Phosphoadenosine phosphosulphate reductase domain-containing protein</fullName>
    </recommendedName>
</protein>
<dbReference type="InterPro" id="IPR002500">
    <property type="entry name" value="PAPS_reduct_dom"/>
</dbReference>
<feature type="domain" description="Phosphoadenosine phosphosulphate reductase" evidence="1">
    <location>
        <begin position="37"/>
        <end position="217"/>
    </location>
</feature>
<dbReference type="InterPro" id="IPR050128">
    <property type="entry name" value="Sulfate_adenylyltrnsfr_sub2"/>
</dbReference>
<gene>
    <name evidence="2" type="ORF">GCM10008957_11050</name>
</gene>
<evidence type="ECO:0000313" key="3">
    <source>
        <dbReference type="Proteomes" id="UP000603865"/>
    </source>
</evidence>
<dbReference type="PANTHER" id="PTHR43196:SF2">
    <property type="entry name" value="PHOSPHOADENOSINE PHOSPHOSULFATE REDUCTASE"/>
    <property type="match status" value="1"/>
</dbReference>
<dbReference type="AlphaFoldDB" id="A0A918F1Z1"/>
<dbReference type="PANTHER" id="PTHR43196">
    <property type="entry name" value="SULFATE ADENYLYLTRANSFERASE SUBUNIT 2"/>
    <property type="match status" value="1"/>
</dbReference>
<organism evidence="2 3">
    <name type="scientific">Deinococcus ruber</name>
    <dbReference type="NCBI Taxonomy" id="1848197"/>
    <lineage>
        <taxon>Bacteria</taxon>
        <taxon>Thermotogati</taxon>
        <taxon>Deinococcota</taxon>
        <taxon>Deinococci</taxon>
        <taxon>Deinococcales</taxon>
        <taxon>Deinococcaceae</taxon>
        <taxon>Deinococcus</taxon>
    </lineage>
</organism>
<dbReference type="RefSeq" id="WP_189088526.1">
    <property type="nucleotide sequence ID" value="NZ_BMQL01000004.1"/>
</dbReference>
<evidence type="ECO:0000313" key="2">
    <source>
        <dbReference type="EMBL" id="GGR00123.1"/>
    </source>
</evidence>
<dbReference type="Pfam" id="PF01507">
    <property type="entry name" value="PAPS_reduct"/>
    <property type="match status" value="1"/>
</dbReference>